<dbReference type="Gene3D" id="3.80.10.10">
    <property type="entry name" value="Ribonuclease Inhibitor"/>
    <property type="match status" value="1"/>
</dbReference>
<name>M6FJK8_9LEPT</name>
<evidence type="ECO:0000313" key="1">
    <source>
        <dbReference type="EMBL" id="EMM72590.1"/>
    </source>
</evidence>
<dbReference type="Proteomes" id="UP000012101">
    <property type="component" value="Unassembled WGS sequence"/>
</dbReference>
<comment type="caution">
    <text evidence="1">The sequence shown here is derived from an EMBL/GenBank/DDBJ whole genome shotgun (WGS) entry which is preliminary data.</text>
</comment>
<dbReference type="EMBL" id="AFJM02000038">
    <property type="protein sequence ID" value="EMM72590.1"/>
    <property type="molecule type" value="Genomic_DNA"/>
</dbReference>
<protein>
    <recommendedName>
        <fullName evidence="3">Leucine rich repeat protein</fullName>
    </recommendedName>
</protein>
<evidence type="ECO:0008006" key="3">
    <source>
        <dbReference type="Google" id="ProtNLM"/>
    </source>
</evidence>
<accession>M6FJK8</accession>
<reference evidence="1 2" key="1">
    <citation type="submission" date="2013-01" db="EMBL/GenBank/DDBJ databases">
        <authorList>
            <person name="Harkins D.M."/>
            <person name="Durkin A.S."/>
            <person name="Brinkac L.M."/>
            <person name="Haft D.H."/>
            <person name="Selengut J.D."/>
            <person name="Sanka R."/>
            <person name="DePew J."/>
            <person name="Purushe J."/>
            <person name="Hospenthal D.R."/>
            <person name="Murray C.K."/>
            <person name="Pimentel G."/>
            <person name="Wasfy M."/>
            <person name="Vinetz J.M."/>
            <person name="Sutton G.G."/>
            <person name="Nierman W.C."/>
            <person name="Fouts D.E."/>
        </authorList>
    </citation>
    <scope>NUCLEOTIDE SEQUENCE [LARGE SCALE GENOMIC DNA]</scope>
    <source>
        <strain evidence="1 2">2006001855</strain>
    </source>
</reference>
<proteinExistence type="predicted"/>
<evidence type="ECO:0000313" key="2">
    <source>
        <dbReference type="Proteomes" id="UP000012101"/>
    </source>
</evidence>
<organism evidence="1 2">
    <name type="scientific">Leptospira weilii str. 2006001855</name>
    <dbReference type="NCBI Taxonomy" id="996804"/>
    <lineage>
        <taxon>Bacteria</taxon>
        <taxon>Pseudomonadati</taxon>
        <taxon>Spirochaetota</taxon>
        <taxon>Spirochaetia</taxon>
        <taxon>Leptospirales</taxon>
        <taxon>Leptospiraceae</taxon>
        <taxon>Leptospira</taxon>
    </lineage>
</organism>
<sequence length="97" mass="10928">MRKAAVNPEAILAADWLTIYETDQIDSLEPISAFSKLKSFSIHNKNGIDLSPLRILRNRLEELTITKSNADISVLKDFKKLKKLTLHGSFTDSPTRS</sequence>
<gene>
    <name evidence="1" type="ORF">LEP1GSC038_4845</name>
</gene>
<dbReference type="InterPro" id="IPR032675">
    <property type="entry name" value="LRR_dom_sf"/>
</dbReference>
<dbReference type="AlphaFoldDB" id="M6FJK8"/>